<dbReference type="InterPro" id="IPR008278">
    <property type="entry name" value="4-PPantetheinyl_Trfase_dom"/>
</dbReference>
<feature type="domain" description="4'-phosphopantetheinyl transferase" evidence="2">
    <location>
        <begin position="111"/>
        <end position="175"/>
    </location>
</feature>
<organism evidence="3 4">
    <name type="scientific">Pseudomonas asturiensis</name>
    <dbReference type="NCBI Taxonomy" id="1190415"/>
    <lineage>
        <taxon>Bacteria</taxon>
        <taxon>Pseudomonadati</taxon>
        <taxon>Pseudomonadota</taxon>
        <taxon>Gammaproteobacteria</taxon>
        <taxon>Pseudomonadales</taxon>
        <taxon>Pseudomonadaceae</taxon>
        <taxon>Pseudomonas</taxon>
    </lineage>
</organism>
<gene>
    <name evidence="3" type="ORF">SAMN05216593_108191</name>
</gene>
<dbReference type="AlphaFoldDB" id="A0A1M7P747"/>
<sequence>MNTRPVGVLCGKDWLAHPQPDHLPLARQREHVLLVSTLIEPGTSRAEVRDHIRRHLRDSLTQWLGLPLEAITLISLPGHAPRLLIEGLTEPGLSISHENGLSVAAVNLDGPVGIDVMKTQDVAHWQTVALDYLGPQITCELLSTPETLRPLAFVKAWCQREALLKLHGQPLSEWTEHRPLAGKLVEVELSWPWVGVLALA</sequence>
<keyword evidence="1 3" id="KW-0808">Transferase</keyword>
<reference evidence="3 4" key="1">
    <citation type="submission" date="2016-11" db="EMBL/GenBank/DDBJ databases">
        <authorList>
            <person name="Jaros S."/>
            <person name="Januszkiewicz K."/>
            <person name="Wedrychowicz H."/>
        </authorList>
    </citation>
    <scope>NUCLEOTIDE SEQUENCE [LARGE SCALE GENOMIC DNA]</scope>
    <source>
        <strain evidence="3 4">LMG 26898</strain>
    </source>
</reference>
<name>A0A1M7P747_9PSED</name>
<protein>
    <submittedName>
        <fullName evidence="3">4'-phosphopantetheinyl transferase</fullName>
    </submittedName>
</protein>
<evidence type="ECO:0000313" key="4">
    <source>
        <dbReference type="Proteomes" id="UP000183983"/>
    </source>
</evidence>
<dbReference type="InterPro" id="IPR037143">
    <property type="entry name" value="4-PPantetheinyl_Trfase_dom_sf"/>
</dbReference>
<dbReference type="STRING" id="1190415.SAMN05216593_108191"/>
<dbReference type="Gene3D" id="3.90.470.20">
    <property type="entry name" value="4'-phosphopantetheinyl transferase domain"/>
    <property type="match status" value="1"/>
</dbReference>
<dbReference type="GO" id="GO:0000287">
    <property type="term" value="F:magnesium ion binding"/>
    <property type="evidence" value="ECO:0007669"/>
    <property type="project" value="InterPro"/>
</dbReference>
<evidence type="ECO:0000313" key="3">
    <source>
        <dbReference type="EMBL" id="SHN12437.1"/>
    </source>
</evidence>
<dbReference type="EMBL" id="FRDA01000008">
    <property type="protein sequence ID" value="SHN12437.1"/>
    <property type="molecule type" value="Genomic_DNA"/>
</dbReference>
<dbReference type="Proteomes" id="UP000183983">
    <property type="component" value="Unassembled WGS sequence"/>
</dbReference>
<evidence type="ECO:0000259" key="2">
    <source>
        <dbReference type="Pfam" id="PF01648"/>
    </source>
</evidence>
<accession>A0A1M7P747</accession>
<proteinExistence type="predicted"/>
<dbReference type="GO" id="GO:0008897">
    <property type="term" value="F:holo-[acyl-carrier-protein] synthase activity"/>
    <property type="evidence" value="ECO:0007669"/>
    <property type="project" value="InterPro"/>
</dbReference>
<evidence type="ECO:0000256" key="1">
    <source>
        <dbReference type="ARBA" id="ARBA00022679"/>
    </source>
</evidence>
<dbReference type="SUPFAM" id="SSF56214">
    <property type="entry name" value="4'-phosphopantetheinyl transferase"/>
    <property type="match status" value="1"/>
</dbReference>
<dbReference type="Pfam" id="PF01648">
    <property type="entry name" value="ACPS"/>
    <property type="match status" value="1"/>
</dbReference>